<protein>
    <submittedName>
        <fullName evidence="2">Uncharacterized protein</fullName>
    </submittedName>
</protein>
<keyword evidence="1" id="KW-0472">Membrane</keyword>
<evidence type="ECO:0000256" key="1">
    <source>
        <dbReference type="SAM" id="Phobius"/>
    </source>
</evidence>
<keyword evidence="1" id="KW-0812">Transmembrane</keyword>
<feature type="transmembrane region" description="Helical" evidence="1">
    <location>
        <begin position="123"/>
        <end position="145"/>
    </location>
</feature>
<name>A0A9Y1BTG7_9ARCH</name>
<evidence type="ECO:0000313" key="2">
    <source>
        <dbReference type="EMBL" id="UJG44760.1"/>
    </source>
</evidence>
<feature type="transmembrane region" description="Helical" evidence="1">
    <location>
        <begin position="43"/>
        <end position="62"/>
    </location>
</feature>
<sequence>MKDSEKKARWMLYPYRLAHHPICEKYKDHVYTIKGIKVCRGCFNLYLGQITGLVLAFILSFILDVEFWIPFTLTFILYSFTLLNLKFEIPRIIKDFFRFLLGIAVIMSYLTIILAIFELIAGINILAIISLFLIVLTHFLSRTLLVKWRNNQNRKICLNCEQYHLPRCDGMKLAYDRMISLKVSELGDAFSDD</sequence>
<feature type="transmembrane region" description="Helical" evidence="1">
    <location>
        <begin position="68"/>
        <end position="85"/>
    </location>
</feature>
<proteinExistence type="predicted"/>
<dbReference type="EMBL" id="CP084167">
    <property type="protein sequence ID" value="UJG44760.1"/>
    <property type="molecule type" value="Genomic_DNA"/>
</dbReference>
<reference evidence="2" key="1">
    <citation type="journal article" date="2022" name="Nat. Microbiol.">
        <title>Unique mobile elements and scalable gene flow at the prokaryote-eukaryote boundary revealed by circularized Asgard archaea genomes.</title>
        <authorList>
            <person name="Wu F."/>
            <person name="Speth D.R."/>
            <person name="Philosof A."/>
            <person name="Cremiere A."/>
            <person name="Narayanan A."/>
            <person name="Barco R.A."/>
            <person name="Connon S.A."/>
            <person name="Amend J.P."/>
            <person name="Antoshechkin I.A."/>
            <person name="Orphan V.J."/>
        </authorList>
    </citation>
    <scope>NUCLEOTIDE SEQUENCE</scope>
    <source>
        <strain evidence="2">PR6</strain>
    </source>
</reference>
<keyword evidence="1" id="KW-1133">Transmembrane helix</keyword>
<dbReference type="AlphaFoldDB" id="A0A9Y1BTG7"/>
<organism evidence="2">
    <name type="scientific">Candidatus Heimdallarchaeum endolithica</name>
    <dbReference type="NCBI Taxonomy" id="2876572"/>
    <lineage>
        <taxon>Archaea</taxon>
        <taxon>Promethearchaeati</taxon>
        <taxon>Candidatus Heimdallarchaeota</taxon>
        <taxon>Candidatus Heimdallarchaeia (ex Rinke et al. 2021) (nom. nud.)</taxon>
        <taxon>Candidatus Heimdallarchaeales</taxon>
        <taxon>Candidatus Heimdallarchaeaceae</taxon>
        <taxon>Candidatus Heimdallarchaeum</taxon>
    </lineage>
</organism>
<gene>
    <name evidence="2" type="ORF">K9W46_06145</name>
</gene>
<feature type="transmembrane region" description="Helical" evidence="1">
    <location>
        <begin position="97"/>
        <end position="117"/>
    </location>
</feature>
<accession>A0A9Y1BTG7</accession>
<dbReference type="Proteomes" id="UP001200513">
    <property type="component" value="Chromosome"/>
</dbReference>